<dbReference type="PANTHER" id="PTHR30304:SF0">
    <property type="entry name" value="D-TAGATOSE-1,6-BISPHOSPHATE ALDOLASE SUBUNIT GATY-RELATED"/>
    <property type="match status" value="1"/>
</dbReference>
<dbReference type="SUPFAM" id="SSF51569">
    <property type="entry name" value="Aldolase"/>
    <property type="match status" value="1"/>
</dbReference>
<keyword evidence="2" id="KW-0479">Metal-binding</keyword>
<evidence type="ECO:0000313" key="4">
    <source>
        <dbReference type="EMBL" id="RKN23342.1"/>
    </source>
</evidence>
<name>A0A3A9WJS5_9ACTN</name>
<dbReference type="Pfam" id="PF01116">
    <property type="entry name" value="F_bP_aldolase"/>
    <property type="match status" value="1"/>
</dbReference>
<evidence type="ECO:0000313" key="5">
    <source>
        <dbReference type="Proteomes" id="UP000268652"/>
    </source>
</evidence>
<dbReference type="OrthoDB" id="9803995at2"/>
<comment type="cofactor">
    <cofactor evidence="2">
        <name>Zn(2+)</name>
        <dbReference type="ChEBI" id="CHEBI:29105"/>
    </cofactor>
    <text evidence="2">Binds 2 Zn(2+) ions per subunit. One is catalytic and the other provides a structural contribution.</text>
</comment>
<dbReference type="GO" id="GO:0016832">
    <property type="term" value="F:aldehyde-lyase activity"/>
    <property type="evidence" value="ECO:0007669"/>
    <property type="project" value="InterPro"/>
</dbReference>
<comment type="caution">
    <text evidence="3">The sequence shown here is derived from an EMBL/GenBank/DDBJ whole genome shotgun (WGS) entry which is preliminary data.</text>
</comment>
<dbReference type="AlphaFoldDB" id="A0A3A9WJS5"/>
<keyword evidence="5" id="KW-1185">Reference proteome</keyword>
<accession>A0A3A9WJS5</accession>
<dbReference type="InterPro" id="IPR013785">
    <property type="entry name" value="Aldolase_TIM"/>
</dbReference>
<feature type="active site" description="Proton donor" evidence="1">
    <location>
        <position position="84"/>
    </location>
</feature>
<reference evidence="5 6" key="1">
    <citation type="submission" date="2018-09" db="EMBL/GenBank/DDBJ databases">
        <title>Streptomyces sp. nov. DS1-2, an endophytic actinomycete isolated from roots of Dendrobium scabrilingue.</title>
        <authorList>
            <person name="Kuncharoen N."/>
            <person name="Kudo T."/>
            <person name="Ohkuma M."/>
            <person name="Yuki M."/>
            <person name="Tanasupawat S."/>
        </authorList>
    </citation>
    <scope>NUCLEOTIDE SEQUENCE [LARGE SCALE GENOMIC DNA]</scope>
    <source>
        <strain evidence="3 6">AZ1-7</strain>
        <strain evidence="4 5">DS1-2</strain>
    </source>
</reference>
<feature type="binding site" evidence="2">
    <location>
        <position position="106"/>
    </location>
    <ligand>
        <name>Zn(2+)</name>
        <dbReference type="ChEBI" id="CHEBI:29105"/>
        <label>2</label>
    </ligand>
</feature>
<evidence type="ECO:0000256" key="2">
    <source>
        <dbReference type="PIRSR" id="PIRSR001359-3"/>
    </source>
</evidence>
<dbReference type="PIRSF" id="PIRSF001359">
    <property type="entry name" value="F_bP_aldolase_II"/>
    <property type="match status" value="1"/>
</dbReference>
<keyword evidence="2" id="KW-0862">Zinc</keyword>
<gene>
    <name evidence="4" type="ORF">D7318_12620</name>
    <name evidence="3" type="ORF">D7319_11665</name>
</gene>
<dbReference type="GO" id="GO:0008270">
    <property type="term" value="F:zinc ion binding"/>
    <property type="evidence" value="ECO:0007669"/>
    <property type="project" value="InterPro"/>
</dbReference>
<dbReference type="Proteomes" id="UP000268652">
    <property type="component" value="Unassembled WGS sequence"/>
</dbReference>
<dbReference type="Proteomes" id="UP000275024">
    <property type="component" value="Unassembled WGS sequence"/>
</dbReference>
<feature type="binding site" evidence="2">
    <location>
        <position position="136"/>
    </location>
    <ligand>
        <name>Zn(2+)</name>
        <dbReference type="ChEBI" id="CHEBI:29105"/>
        <label>2</label>
    </ligand>
</feature>
<evidence type="ECO:0000256" key="1">
    <source>
        <dbReference type="PIRSR" id="PIRSR001359-1"/>
    </source>
</evidence>
<dbReference type="EMBL" id="RBDX01000007">
    <property type="protein sequence ID" value="RKN09704.1"/>
    <property type="molecule type" value="Genomic_DNA"/>
</dbReference>
<evidence type="ECO:0000313" key="3">
    <source>
        <dbReference type="EMBL" id="RKN09704.1"/>
    </source>
</evidence>
<proteinExistence type="predicted"/>
<feature type="binding site" evidence="2">
    <location>
        <position position="179"/>
    </location>
    <ligand>
        <name>Zn(2+)</name>
        <dbReference type="ChEBI" id="CHEBI:29105"/>
        <label>1</label>
        <note>catalytic</note>
    </ligand>
</feature>
<dbReference type="RefSeq" id="WP_120697028.1">
    <property type="nucleotide sequence ID" value="NZ_RBDX01000007.1"/>
</dbReference>
<dbReference type="CDD" id="cd00947">
    <property type="entry name" value="TBP_aldolase_IIB"/>
    <property type="match status" value="1"/>
</dbReference>
<dbReference type="InterPro" id="IPR000771">
    <property type="entry name" value="FBA_II"/>
</dbReference>
<organism evidence="3 6">
    <name type="scientific">Streptomyces radicis</name>
    <dbReference type="NCBI Taxonomy" id="1750517"/>
    <lineage>
        <taxon>Bacteria</taxon>
        <taxon>Bacillati</taxon>
        <taxon>Actinomycetota</taxon>
        <taxon>Actinomycetes</taxon>
        <taxon>Kitasatosporales</taxon>
        <taxon>Streptomycetaceae</taxon>
        <taxon>Streptomyces</taxon>
    </lineage>
</organism>
<feature type="binding site" evidence="2">
    <location>
        <position position="85"/>
    </location>
    <ligand>
        <name>Zn(2+)</name>
        <dbReference type="ChEBI" id="CHEBI:29105"/>
        <label>1</label>
        <note>catalytic</note>
    </ligand>
</feature>
<dbReference type="GO" id="GO:0005975">
    <property type="term" value="P:carbohydrate metabolic process"/>
    <property type="evidence" value="ECO:0007669"/>
    <property type="project" value="InterPro"/>
</dbReference>
<feature type="binding site" evidence="2">
    <location>
        <position position="207"/>
    </location>
    <ligand>
        <name>Zn(2+)</name>
        <dbReference type="ChEBI" id="CHEBI:29105"/>
        <label>1</label>
        <note>catalytic</note>
    </ligand>
</feature>
<sequence>MTLVPCAGLLDEARAERRALVAFNVITLEHAQAVAAGAGTVGAPAVLAVSQNAVAHHGGRLAPLAAALVALARDAPVPLALHLDHVTDEALLRQAPAAGFGSVMFDGSRLPYGENVAATVRAARFGRANGLLVEAELGRIGGKPGDAHLPGVRTDPDEAVGFVTATGVDALAVAVGSSHAMTARTAALDHALIRRLRTAVTVPLVLHGSSGVPDGELRRGVAAGLTKVNVGTALNAALTDAVREGLAADPSGVDPRPWLAAGRAAMTTVVERFLRALCPPRGGVSPGAR</sequence>
<dbReference type="Gene3D" id="3.20.20.70">
    <property type="entry name" value="Aldolase class I"/>
    <property type="match status" value="1"/>
</dbReference>
<evidence type="ECO:0000313" key="6">
    <source>
        <dbReference type="Proteomes" id="UP000275024"/>
    </source>
</evidence>
<dbReference type="InterPro" id="IPR050246">
    <property type="entry name" value="Class_II_FBP_aldolase"/>
</dbReference>
<protein>
    <submittedName>
        <fullName evidence="3">Class II fructose-bisphosphate aldolase</fullName>
    </submittedName>
</protein>
<dbReference type="EMBL" id="RBDY01000007">
    <property type="protein sequence ID" value="RKN23342.1"/>
    <property type="molecule type" value="Genomic_DNA"/>
</dbReference>
<dbReference type="PANTHER" id="PTHR30304">
    <property type="entry name" value="D-TAGATOSE-1,6-BISPHOSPHATE ALDOLASE"/>
    <property type="match status" value="1"/>
</dbReference>